<evidence type="ECO:0000313" key="1">
    <source>
        <dbReference type="EMBL" id="KAK1135012.1"/>
    </source>
</evidence>
<organism evidence="1 2">
    <name type="scientific">Melipona bicolor</name>
    <dbReference type="NCBI Taxonomy" id="60889"/>
    <lineage>
        <taxon>Eukaryota</taxon>
        <taxon>Metazoa</taxon>
        <taxon>Ecdysozoa</taxon>
        <taxon>Arthropoda</taxon>
        <taxon>Hexapoda</taxon>
        <taxon>Insecta</taxon>
        <taxon>Pterygota</taxon>
        <taxon>Neoptera</taxon>
        <taxon>Endopterygota</taxon>
        <taxon>Hymenoptera</taxon>
        <taxon>Apocrita</taxon>
        <taxon>Aculeata</taxon>
        <taxon>Apoidea</taxon>
        <taxon>Anthophila</taxon>
        <taxon>Apidae</taxon>
        <taxon>Melipona</taxon>
    </lineage>
</organism>
<dbReference type="EMBL" id="JAHYIQ010000002">
    <property type="protein sequence ID" value="KAK1135012.1"/>
    <property type="molecule type" value="Genomic_DNA"/>
</dbReference>
<dbReference type="Proteomes" id="UP001177670">
    <property type="component" value="Unassembled WGS sequence"/>
</dbReference>
<gene>
    <name evidence="1" type="ORF">K0M31_007784</name>
</gene>
<evidence type="ECO:0000313" key="2">
    <source>
        <dbReference type="Proteomes" id="UP001177670"/>
    </source>
</evidence>
<name>A0AA40GC25_9HYME</name>
<reference evidence="1" key="1">
    <citation type="submission" date="2021-10" db="EMBL/GenBank/DDBJ databases">
        <title>Melipona bicolor Genome sequencing and assembly.</title>
        <authorList>
            <person name="Araujo N.S."/>
            <person name="Arias M.C."/>
        </authorList>
    </citation>
    <scope>NUCLEOTIDE SEQUENCE</scope>
    <source>
        <strain evidence="1">USP_2M_L1-L4_2017</strain>
        <tissue evidence="1">Whole body</tissue>
    </source>
</reference>
<sequence length="68" mass="8225">MDAPYNNPHTIRTARMKHNTCVMRTRSLHRRMLQEQATVNGEKEGELLKEFARFSKHTRFRTIDRRRV</sequence>
<protein>
    <submittedName>
        <fullName evidence="1">Uncharacterized protein</fullName>
    </submittedName>
</protein>
<proteinExistence type="predicted"/>
<comment type="caution">
    <text evidence="1">The sequence shown here is derived from an EMBL/GenBank/DDBJ whole genome shotgun (WGS) entry which is preliminary data.</text>
</comment>
<dbReference type="AlphaFoldDB" id="A0AA40GC25"/>
<keyword evidence="2" id="KW-1185">Reference proteome</keyword>
<accession>A0AA40GC25</accession>